<dbReference type="RefSeq" id="WP_345972329.1">
    <property type="nucleotide sequence ID" value="NZ_CP147920.1"/>
</dbReference>
<dbReference type="Proteomes" id="UP001447842">
    <property type="component" value="Chromosome"/>
</dbReference>
<name>A0ABZ3HBA2_9BACT</name>
<dbReference type="EMBL" id="CP147920">
    <property type="protein sequence ID" value="XAU14662.1"/>
    <property type="molecule type" value="Genomic_DNA"/>
</dbReference>
<accession>A0ABZ3HBA2</accession>
<keyword evidence="1" id="KW-0472">Membrane</keyword>
<proteinExistence type="predicted"/>
<organism evidence="2 3">
    <name type="scientific">Sulfurimonas diazotrophicus</name>
    <dbReference type="NCBI Taxonomy" id="3131939"/>
    <lineage>
        <taxon>Bacteria</taxon>
        <taxon>Pseudomonadati</taxon>
        <taxon>Campylobacterota</taxon>
        <taxon>Epsilonproteobacteria</taxon>
        <taxon>Campylobacterales</taxon>
        <taxon>Sulfurimonadaceae</taxon>
        <taxon>Sulfurimonas</taxon>
    </lineage>
</organism>
<evidence type="ECO:0000313" key="2">
    <source>
        <dbReference type="EMBL" id="XAU14662.1"/>
    </source>
</evidence>
<reference evidence="2 3" key="1">
    <citation type="submission" date="2024-03" db="EMBL/GenBank/DDBJ databases">
        <title>Sulfurimonas sp. HSL3-1.</title>
        <authorList>
            <person name="Wang S."/>
        </authorList>
    </citation>
    <scope>NUCLEOTIDE SEQUENCE [LARGE SCALE GENOMIC DNA]</scope>
    <source>
        <strain evidence="2 3">HSL3-1</strain>
    </source>
</reference>
<feature type="transmembrane region" description="Helical" evidence="1">
    <location>
        <begin position="32"/>
        <end position="65"/>
    </location>
</feature>
<keyword evidence="1" id="KW-1133">Transmembrane helix</keyword>
<evidence type="ECO:0000313" key="3">
    <source>
        <dbReference type="Proteomes" id="UP001447842"/>
    </source>
</evidence>
<sequence length="164" mass="18335">MAKVLAWLQYLRTIVLAFRVIAFEKTDEAALVAWGALTILVAAVTFTYTAAAGGAALLGMGVLWFGIRGWARRNRCRLVRTADRVEFADIDTAADAYRQGFTVGVVLRRMETEDVKRTGEYDEALMAESRWFFVVSAPGKTRIVPCERIVGIEIDMEGDNVWDH</sequence>
<keyword evidence="1" id="KW-0812">Transmembrane</keyword>
<protein>
    <submittedName>
        <fullName evidence="2">Uncharacterized protein</fullName>
    </submittedName>
</protein>
<keyword evidence="3" id="KW-1185">Reference proteome</keyword>
<gene>
    <name evidence="2" type="ORF">WCY31_10465</name>
</gene>
<evidence type="ECO:0000256" key="1">
    <source>
        <dbReference type="SAM" id="Phobius"/>
    </source>
</evidence>